<protein>
    <submittedName>
        <fullName evidence="2">Hypothetical membrane protein</fullName>
    </submittedName>
</protein>
<keyword evidence="1" id="KW-0812">Transmembrane</keyword>
<keyword evidence="3" id="KW-1185">Reference proteome</keyword>
<dbReference type="KEGG" id="tko:TK1277"/>
<proteinExistence type="predicted"/>
<evidence type="ECO:0000256" key="1">
    <source>
        <dbReference type="SAM" id="Phobius"/>
    </source>
</evidence>
<evidence type="ECO:0000313" key="3">
    <source>
        <dbReference type="Proteomes" id="UP000000536"/>
    </source>
</evidence>
<organism evidence="2 3">
    <name type="scientific">Thermococcus kodakarensis (strain ATCC BAA-918 / JCM 12380 / KOD1)</name>
    <name type="common">Pyrococcus kodakaraensis (strain KOD1)</name>
    <dbReference type="NCBI Taxonomy" id="69014"/>
    <lineage>
        <taxon>Archaea</taxon>
        <taxon>Methanobacteriati</taxon>
        <taxon>Methanobacteriota</taxon>
        <taxon>Thermococci</taxon>
        <taxon>Thermococcales</taxon>
        <taxon>Thermococcaceae</taxon>
        <taxon>Thermococcus</taxon>
    </lineage>
</organism>
<keyword evidence="1" id="KW-1133">Transmembrane helix</keyword>
<name>Q5JGN4_THEKO</name>
<evidence type="ECO:0000313" key="2">
    <source>
        <dbReference type="EMBL" id="BAD85466.1"/>
    </source>
</evidence>
<keyword evidence="1" id="KW-0472">Membrane</keyword>
<reference evidence="2 3" key="1">
    <citation type="journal article" date="2005" name="Genome Res.">
        <title>Complete genome sequence of the hyperthermophilic archaeon Thermococcus kodakaraensis KOD1 and comparison with Pyrococcus genomes.</title>
        <authorList>
            <person name="Fukui T."/>
            <person name="Atomi H."/>
            <person name="Kanai T."/>
            <person name="Matsumi R."/>
            <person name="Fujiwara S."/>
            <person name="Imanaka T."/>
        </authorList>
    </citation>
    <scope>NUCLEOTIDE SEQUENCE [LARGE SCALE GENOMIC DNA]</scope>
    <source>
        <strain evidence="3">ATCC BAA-918 / JCM 12380 / KOD1</strain>
    </source>
</reference>
<dbReference type="Proteomes" id="UP000000536">
    <property type="component" value="Chromosome"/>
</dbReference>
<sequence>MNHYRKLLALISVLIVLSSPCVSAYSTAWCESCHQLLVENDGLFAYNGSEFQDLTWKLEAEELPYEDGDFLSIVDTLEVANAGNLTLIYSYPYDELYMGVYNGSVPITLRPVLPNYVGYARDFLFYNGSIFLVVNYGSVPHSASDSVFRLDPKTLNVTGEWGLSWEARDTIAPENAGITPYAWVNLGLDNKNRLWARVDMIFPNTTVYYLYHNGDFELKNETPEGFHIPEVKAPFDIAVEDGIRYEPLSFLPEYTPTRYFLIANGTKRDITKEVLKLAYSSRPLKSLYGFWSWEKNEWVVSFRMYNLPVVYRVSGKCREALYIDGLPIAEYNDSYVLLGNGTLSWRNYTVETPRKTYYWLDYQEDENVYHHVWVQVYRKNDHPLVAFLWEIRQNGTTTEGFTAYELTDEGFKIFNTTDERELGKNLIPPRYIPVNGEYIPNNETGTLQIDHENNTAFIINNGRRIPISYALADKTEAVVVGNNTFLLITWRDAYIVPPYYEPLSVLGLPLCSDLNTGMRENIPKISVLAVVAVILVGIILWRLETR</sequence>
<accession>Q5JGN4</accession>
<dbReference type="EnsemblBacteria" id="BAD85466">
    <property type="protein sequence ID" value="BAD85466"/>
    <property type="gene ID" value="TK1277"/>
</dbReference>
<feature type="transmembrane region" description="Helical" evidence="1">
    <location>
        <begin position="525"/>
        <end position="543"/>
    </location>
</feature>
<dbReference type="AlphaFoldDB" id="Q5JGN4"/>
<dbReference type="eggNOG" id="ENOG502N5P5">
    <property type="taxonomic scope" value="Archaea"/>
</dbReference>
<dbReference type="PATRIC" id="fig|69014.16.peg.1249"/>
<dbReference type="EMBL" id="AP006878">
    <property type="protein sequence ID" value="BAD85466.1"/>
    <property type="molecule type" value="Genomic_DNA"/>
</dbReference>
<dbReference type="STRING" id="69014.TK1277"/>
<dbReference type="InParanoid" id="Q5JGN4"/>
<gene>
    <name evidence="2" type="ordered locus">TK1277</name>
</gene>
<dbReference type="HOGENOM" id="CLU_498426_0_0_2"/>